<keyword evidence="14" id="KW-1185">Reference proteome</keyword>
<evidence type="ECO:0000313" key="13">
    <source>
        <dbReference type="EMBL" id="KAF2194180.1"/>
    </source>
</evidence>
<evidence type="ECO:0000256" key="4">
    <source>
        <dbReference type="ARBA" id="ARBA00022729"/>
    </source>
</evidence>
<proteinExistence type="inferred from homology"/>
<organism evidence="13 14">
    <name type="scientific">Zopfia rhizophila CBS 207.26</name>
    <dbReference type="NCBI Taxonomy" id="1314779"/>
    <lineage>
        <taxon>Eukaryota</taxon>
        <taxon>Fungi</taxon>
        <taxon>Dikarya</taxon>
        <taxon>Ascomycota</taxon>
        <taxon>Pezizomycotina</taxon>
        <taxon>Dothideomycetes</taxon>
        <taxon>Dothideomycetes incertae sedis</taxon>
        <taxon>Zopfiaceae</taxon>
        <taxon>Zopfia</taxon>
    </lineage>
</organism>
<dbReference type="GO" id="GO:0042124">
    <property type="term" value="F:1,3-beta-glucanosyltransferase activity"/>
    <property type="evidence" value="ECO:0007669"/>
    <property type="project" value="TreeGrafter"/>
</dbReference>
<comment type="function">
    <text evidence="9">Splits internally a 1,3-beta-glucan molecule and transfers the newly generated reducing end (the donor) to the non-reducing end of another 1,3-beta-glucan molecule (the acceptor) forming a 1,3-beta linkage, resulting in the elongation of 1,3-beta-glucan chains in the cell wall.</text>
</comment>
<dbReference type="GO" id="GO:0098552">
    <property type="term" value="C:side of membrane"/>
    <property type="evidence" value="ECO:0007669"/>
    <property type="project" value="UniProtKB-KW"/>
</dbReference>
<dbReference type="Gene3D" id="1.20.58.1040">
    <property type="match status" value="1"/>
</dbReference>
<dbReference type="AlphaFoldDB" id="A0A6A6EVQ9"/>
<name>A0A6A6EVQ9_9PEZI</name>
<sequence>MTTLSFHVGFLRSLLLVCIVSVCVFAEVDPIVIKGSHFFYKTNGSEFLFRGVGYQDQRNNDDQSFIDPLANVAKWCQRDIPKLQGISVNVIRVDNLDAGLDHAGCMEALADAGIYVLVRLLPYYLIKNQIYYDTASYNYSMAIIDNMAKYTNTLGFYTPQKWTRDSDLPSAPMTKALIRDAKQYMSSKSLREIPVGTISDTFSTITPEHYIDDTLDFLSCDSVHSDFFGVRLDNLTCPPGSWIEAQAERFADASMPVILLSQGCNKEANANDTTNYPLETVYSNRPPSALSGSVFYEYFNSSQGPGLCTPKQGAEDEVVEEDVYKGLSSAMKSLSISTLNAAQYTPPASKTTACPTPRVAWTVPGATLPPSPNQSVCSCMMQTLDCVGSPVVMAQLAQPDKLTTYYRLACGDDFQGCPGTILNATLGEYGAFSACAQVERFSWDIDYWSKHNSFSQGDCKIKGYIDPANGNLSDYDGAMKKQTPSVNLNAECKFLLEQAGVNGTGTITNYDFARATSSTNPTNTGNPSNQNSNQKSSLSIGAKAGIGLGAAAAVILTLLLVLFILHRKKQARKAQTFENPELPADNTGASMAEKYRYQELGLENVAEMEHPPAEAPTGLNPEQPVELHGDAAVAELEQRERFSSVGTPR</sequence>
<feature type="chain" id="PRO_5025704636" description="1,3-beta-glucanosyltransferase" evidence="9">
    <location>
        <begin position="27"/>
        <end position="649"/>
    </location>
</feature>
<dbReference type="Gene3D" id="3.20.20.80">
    <property type="entry name" value="Glycosidases"/>
    <property type="match status" value="1"/>
</dbReference>
<evidence type="ECO:0000256" key="6">
    <source>
        <dbReference type="ARBA" id="ARBA00023157"/>
    </source>
</evidence>
<reference evidence="13" key="1">
    <citation type="journal article" date="2020" name="Stud. Mycol.">
        <title>101 Dothideomycetes genomes: a test case for predicting lifestyles and emergence of pathogens.</title>
        <authorList>
            <person name="Haridas S."/>
            <person name="Albert R."/>
            <person name="Binder M."/>
            <person name="Bloem J."/>
            <person name="Labutti K."/>
            <person name="Salamov A."/>
            <person name="Andreopoulos B."/>
            <person name="Baker S."/>
            <person name="Barry K."/>
            <person name="Bills G."/>
            <person name="Bluhm B."/>
            <person name="Cannon C."/>
            <person name="Castanera R."/>
            <person name="Culley D."/>
            <person name="Daum C."/>
            <person name="Ezra D."/>
            <person name="Gonzalez J."/>
            <person name="Henrissat B."/>
            <person name="Kuo A."/>
            <person name="Liang C."/>
            <person name="Lipzen A."/>
            <person name="Lutzoni F."/>
            <person name="Magnuson J."/>
            <person name="Mondo S."/>
            <person name="Nolan M."/>
            <person name="Ohm R."/>
            <person name="Pangilinan J."/>
            <person name="Park H.-J."/>
            <person name="Ramirez L."/>
            <person name="Alfaro M."/>
            <person name="Sun H."/>
            <person name="Tritt A."/>
            <person name="Yoshinaga Y."/>
            <person name="Zwiers L.-H."/>
            <person name="Turgeon B."/>
            <person name="Goodwin S."/>
            <person name="Spatafora J."/>
            <person name="Crous P."/>
            <person name="Grigoriev I."/>
        </authorList>
    </citation>
    <scope>NUCLEOTIDE SEQUENCE</scope>
    <source>
        <strain evidence="13">CBS 207.26</strain>
    </source>
</reference>
<keyword evidence="11" id="KW-0812">Transmembrane</keyword>
<evidence type="ECO:0000256" key="11">
    <source>
        <dbReference type="SAM" id="Phobius"/>
    </source>
</evidence>
<keyword evidence="8 9" id="KW-0449">Lipoprotein</keyword>
<evidence type="ECO:0000256" key="3">
    <source>
        <dbReference type="ARBA" id="ARBA00022622"/>
    </source>
</evidence>
<keyword evidence="6" id="KW-1015">Disulfide bond</keyword>
<accession>A0A6A6EVQ9</accession>
<evidence type="ECO:0000256" key="1">
    <source>
        <dbReference type="ARBA" id="ARBA00004609"/>
    </source>
</evidence>
<evidence type="ECO:0000256" key="10">
    <source>
        <dbReference type="SAM" id="MobiDB-lite"/>
    </source>
</evidence>
<evidence type="ECO:0000256" key="9">
    <source>
        <dbReference type="RuleBase" id="RU361209"/>
    </source>
</evidence>
<keyword evidence="9" id="KW-0808">Transferase</keyword>
<feature type="domain" description="X8" evidence="12">
    <location>
        <begin position="394"/>
        <end position="463"/>
    </location>
</feature>
<dbReference type="InterPro" id="IPR017853">
    <property type="entry name" value="GH"/>
</dbReference>
<protein>
    <recommendedName>
        <fullName evidence="9">1,3-beta-glucanosyltransferase</fullName>
        <ecNumber evidence="9">2.4.1.-</ecNumber>
    </recommendedName>
</protein>
<dbReference type="EMBL" id="ML994612">
    <property type="protein sequence ID" value="KAF2194180.1"/>
    <property type="molecule type" value="Genomic_DNA"/>
</dbReference>
<keyword evidence="4 9" id="KW-0732">Signal</keyword>
<dbReference type="Proteomes" id="UP000800200">
    <property type="component" value="Unassembled WGS sequence"/>
</dbReference>
<evidence type="ECO:0000256" key="7">
    <source>
        <dbReference type="ARBA" id="ARBA00023180"/>
    </source>
</evidence>
<feature type="compositionally biased region" description="Low complexity" evidence="10">
    <location>
        <begin position="516"/>
        <end position="536"/>
    </location>
</feature>
<feature type="transmembrane region" description="Helical" evidence="11">
    <location>
        <begin position="544"/>
        <end position="565"/>
    </location>
</feature>
<dbReference type="Pfam" id="PF07983">
    <property type="entry name" value="X8"/>
    <property type="match status" value="1"/>
</dbReference>
<dbReference type="GO" id="GO:0071970">
    <property type="term" value="P:fungal-type cell wall (1-&gt;3)-beta-D-glucan biosynthetic process"/>
    <property type="evidence" value="ECO:0007669"/>
    <property type="project" value="TreeGrafter"/>
</dbReference>
<dbReference type="OrthoDB" id="3796639at2759"/>
<evidence type="ECO:0000313" key="14">
    <source>
        <dbReference type="Proteomes" id="UP000800200"/>
    </source>
</evidence>
<dbReference type="GO" id="GO:0031505">
    <property type="term" value="P:fungal-type cell wall organization"/>
    <property type="evidence" value="ECO:0007669"/>
    <property type="project" value="TreeGrafter"/>
</dbReference>
<feature type="region of interest" description="Disordered" evidence="10">
    <location>
        <begin position="514"/>
        <end position="536"/>
    </location>
</feature>
<dbReference type="SUPFAM" id="SSF51445">
    <property type="entry name" value="(Trans)glycosidases"/>
    <property type="match status" value="1"/>
</dbReference>
<feature type="signal peptide" evidence="9">
    <location>
        <begin position="1"/>
        <end position="26"/>
    </location>
</feature>
<keyword evidence="5 9" id="KW-0472">Membrane</keyword>
<dbReference type="Pfam" id="PF03198">
    <property type="entry name" value="Glyco_hydro_72"/>
    <property type="match status" value="1"/>
</dbReference>
<evidence type="ECO:0000256" key="5">
    <source>
        <dbReference type="ARBA" id="ARBA00023136"/>
    </source>
</evidence>
<dbReference type="EC" id="2.4.1.-" evidence="9"/>
<keyword evidence="3 9" id="KW-0336">GPI-anchor</keyword>
<keyword evidence="7" id="KW-0325">Glycoprotein</keyword>
<dbReference type="InterPro" id="IPR004886">
    <property type="entry name" value="Glucanosyltransferase"/>
</dbReference>
<dbReference type="InterPro" id="IPR012946">
    <property type="entry name" value="X8"/>
</dbReference>
<dbReference type="PANTHER" id="PTHR31468:SF2">
    <property type="entry name" value="1,3-BETA-GLUCANOSYLTRANSFERASE GAS1"/>
    <property type="match status" value="1"/>
</dbReference>
<comment type="subcellular location">
    <subcellularLocation>
        <location evidence="1 9">Cell membrane</location>
        <topology evidence="1 9">Lipid-anchor</topology>
        <topology evidence="1 9">GPI-anchor</topology>
    </subcellularLocation>
</comment>
<evidence type="ECO:0000259" key="12">
    <source>
        <dbReference type="Pfam" id="PF07983"/>
    </source>
</evidence>
<dbReference type="GO" id="GO:0005886">
    <property type="term" value="C:plasma membrane"/>
    <property type="evidence" value="ECO:0007669"/>
    <property type="project" value="UniProtKB-SubCell"/>
</dbReference>
<evidence type="ECO:0000256" key="8">
    <source>
        <dbReference type="ARBA" id="ARBA00023288"/>
    </source>
</evidence>
<dbReference type="PANTHER" id="PTHR31468">
    <property type="entry name" value="1,3-BETA-GLUCANOSYLTRANSFERASE GAS1"/>
    <property type="match status" value="1"/>
</dbReference>
<keyword evidence="11" id="KW-1133">Transmembrane helix</keyword>
<evidence type="ECO:0000256" key="2">
    <source>
        <dbReference type="ARBA" id="ARBA00007528"/>
    </source>
</evidence>
<comment type="similarity">
    <text evidence="2 9">Belongs to the glycosyl hydrolase 72 family.</text>
</comment>
<gene>
    <name evidence="13" type="ORF">K469DRAFT_651394</name>
</gene>
<feature type="region of interest" description="Disordered" evidence="10">
    <location>
        <begin position="608"/>
        <end position="649"/>
    </location>
</feature>